<accession>A0A426ZWD0</accession>
<dbReference type="EMBL" id="AMZH03004746">
    <property type="protein sequence ID" value="RRT68275.1"/>
    <property type="molecule type" value="Genomic_DNA"/>
</dbReference>
<sequence>MYPFYTEEKVLMLYGVEFRSRLGMAMNTSSSVYKPLHENQIPRVSNSPHLCELCTTLSVIAQHLPLCTVSSFTKRPIEP</sequence>
<dbReference type="AlphaFoldDB" id="A0A426ZWD0"/>
<reference evidence="1 2" key="1">
    <citation type="journal article" date="2014" name="Agronomy (Basel)">
        <title>A Draft Genome Sequence for Ensete ventricosum, the Drought-Tolerant Tree Against Hunger.</title>
        <authorList>
            <person name="Harrison J."/>
            <person name="Moore K.A."/>
            <person name="Paszkiewicz K."/>
            <person name="Jones T."/>
            <person name="Grant M."/>
            <person name="Ambacheew D."/>
            <person name="Muzemil S."/>
            <person name="Studholme D.J."/>
        </authorList>
    </citation>
    <scope>NUCLEOTIDE SEQUENCE [LARGE SCALE GENOMIC DNA]</scope>
</reference>
<name>A0A426ZWD0_ENSVE</name>
<dbReference type="Proteomes" id="UP000287651">
    <property type="component" value="Unassembled WGS sequence"/>
</dbReference>
<proteinExistence type="predicted"/>
<comment type="caution">
    <text evidence="1">The sequence shown here is derived from an EMBL/GenBank/DDBJ whole genome shotgun (WGS) entry which is preliminary data.</text>
</comment>
<evidence type="ECO:0000313" key="2">
    <source>
        <dbReference type="Proteomes" id="UP000287651"/>
    </source>
</evidence>
<protein>
    <submittedName>
        <fullName evidence="1">Uncharacterized protein</fullName>
    </submittedName>
</protein>
<gene>
    <name evidence="1" type="ORF">B296_00007456</name>
</gene>
<organism evidence="1 2">
    <name type="scientific">Ensete ventricosum</name>
    <name type="common">Abyssinian banana</name>
    <name type="synonym">Musa ensete</name>
    <dbReference type="NCBI Taxonomy" id="4639"/>
    <lineage>
        <taxon>Eukaryota</taxon>
        <taxon>Viridiplantae</taxon>
        <taxon>Streptophyta</taxon>
        <taxon>Embryophyta</taxon>
        <taxon>Tracheophyta</taxon>
        <taxon>Spermatophyta</taxon>
        <taxon>Magnoliopsida</taxon>
        <taxon>Liliopsida</taxon>
        <taxon>Zingiberales</taxon>
        <taxon>Musaceae</taxon>
        <taxon>Ensete</taxon>
    </lineage>
</organism>
<evidence type="ECO:0000313" key="1">
    <source>
        <dbReference type="EMBL" id="RRT68275.1"/>
    </source>
</evidence>